<reference evidence="1 2" key="1">
    <citation type="submission" date="2019-12" db="EMBL/GenBank/DDBJ databases">
        <authorList>
            <person name="Floudas D."/>
            <person name="Bentzer J."/>
            <person name="Ahren D."/>
            <person name="Johansson T."/>
            <person name="Persson P."/>
            <person name="Tunlid A."/>
        </authorList>
    </citation>
    <scope>NUCLEOTIDE SEQUENCE [LARGE SCALE GENOMIC DNA]</scope>
    <source>
        <strain evidence="1 2">CBS 102.39</strain>
    </source>
</reference>
<proteinExistence type="predicted"/>
<evidence type="ECO:0000313" key="2">
    <source>
        <dbReference type="Proteomes" id="UP000521872"/>
    </source>
</evidence>
<sequence>MVRIGGTSRLAVSLTTFAPAPVLSAINIIVTLTFPMMDKFIIRLSRVLYAILACRVVLDIHEIGQEFLYQASRGWNSQLPDDRPSSATYLGSILRKALFVSNL</sequence>
<dbReference type="AlphaFoldDB" id="A0A8H4QME5"/>
<dbReference type="Proteomes" id="UP000521872">
    <property type="component" value="Unassembled WGS sequence"/>
</dbReference>
<gene>
    <name evidence="1" type="ORF">D9613_008071</name>
</gene>
<comment type="caution">
    <text evidence="1">The sequence shown here is derived from an EMBL/GenBank/DDBJ whole genome shotgun (WGS) entry which is preliminary data.</text>
</comment>
<organism evidence="1 2">
    <name type="scientific">Agrocybe pediades</name>
    <dbReference type="NCBI Taxonomy" id="84607"/>
    <lineage>
        <taxon>Eukaryota</taxon>
        <taxon>Fungi</taxon>
        <taxon>Dikarya</taxon>
        <taxon>Basidiomycota</taxon>
        <taxon>Agaricomycotina</taxon>
        <taxon>Agaricomycetes</taxon>
        <taxon>Agaricomycetidae</taxon>
        <taxon>Agaricales</taxon>
        <taxon>Agaricineae</taxon>
        <taxon>Strophariaceae</taxon>
        <taxon>Agrocybe</taxon>
    </lineage>
</organism>
<name>A0A8H4QME5_9AGAR</name>
<keyword evidence="2" id="KW-1185">Reference proteome</keyword>
<evidence type="ECO:0000313" key="1">
    <source>
        <dbReference type="EMBL" id="KAF4613817.1"/>
    </source>
</evidence>
<protein>
    <submittedName>
        <fullName evidence="1">Uncharacterized protein</fullName>
    </submittedName>
</protein>
<accession>A0A8H4QME5</accession>
<dbReference type="EMBL" id="JAACJL010000045">
    <property type="protein sequence ID" value="KAF4613817.1"/>
    <property type="molecule type" value="Genomic_DNA"/>
</dbReference>